<evidence type="ECO:0000256" key="8">
    <source>
        <dbReference type="SAM" id="Phobius"/>
    </source>
</evidence>
<dbReference type="InterPro" id="IPR001828">
    <property type="entry name" value="ANF_lig-bd_rcpt"/>
</dbReference>
<protein>
    <submittedName>
        <fullName evidence="11">ANPRA</fullName>
        <ecNumber evidence="11">4.6.1.2</ecNumber>
    </submittedName>
</protein>
<dbReference type="InterPro" id="IPR052612">
    <property type="entry name" value="ANP_Clearance_Receptor"/>
</dbReference>
<keyword evidence="3" id="KW-0732">Signal</keyword>
<dbReference type="AlphaFoldDB" id="A0A8S3TSG3"/>
<evidence type="ECO:0000256" key="3">
    <source>
        <dbReference type="ARBA" id="ARBA00022729"/>
    </source>
</evidence>
<keyword evidence="6" id="KW-0675">Receptor</keyword>
<keyword evidence="12" id="KW-1185">Reference proteome</keyword>
<evidence type="ECO:0000256" key="6">
    <source>
        <dbReference type="ARBA" id="ARBA00023170"/>
    </source>
</evidence>
<dbReference type="SUPFAM" id="SSF53822">
    <property type="entry name" value="Periplasmic binding protein-like I"/>
    <property type="match status" value="1"/>
</dbReference>
<dbReference type="Pfam" id="PF01094">
    <property type="entry name" value="ANF_receptor"/>
    <property type="match status" value="1"/>
</dbReference>
<reference evidence="11" key="1">
    <citation type="submission" date="2021-03" db="EMBL/GenBank/DDBJ databases">
        <authorList>
            <person name="Bekaert M."/>
        </authorList>
    </citation>
    <scope>NUCLEOTIDE SEQUENCE</scope>
</reference>
<dbReference type="Gene3D" id="3.40.50.2300">
    <property type="match status" value="2"/>
</dbReference>
<gene>
    <name evidence="11" type="ORF">MEDL_48996</name>
</gene>
<dbReference type="PRINTS" id="PR00255">
    <property type="entry name" value="NATPEPTIDER"/>
</dbReference>
<dbReference type="PANTHER" id="PTHR44755">
    <property type="entry name" value="NATRIURETIC PEPTIDE RECEPTOR 3-RELATED"/>
    <property type="match status" value="1"/>
</dbReference>
<evidence type="ECO:0000313" key="11">
    <source>
        <dbReference type="EMBL" id="CAG2236480.1"/>
    </source>
</evidence>
<dbReference type="CDD" id="cd06373">
    <property type="entry name" value="PBP1_NPR-like"/>
    <property type="match status" value="1"/>
</dbReference>
<dbReference type="EMBL" id="CAJPWZ010002358">
    <property type="protein sequence ID" value="CAG2236480.1"/>
    <property type="molecule type" value="Genomic_DNA"/>
</dbReference>
<comment type="subcellular location">
    <subcellularLocation>
        <location evidence="1">Membrane</location>
        <topology evidence="1">Single-pass type I membrane protein</topology>
    </subcellularLocation>
</comment>
<dbReference type="InterPro" id="IPR028082">
    <property type="entry name" value="Peripla_BP_I"/>
</dbReference>
<evidence type="ECO:0000256" key="5">
    <source>
        <dbReference type="ARBA" id="ARBA00023136"/>
    </source>
</evidence>
<dbReference type="GO" id="GO:0016020">
    <property type="term" value="C:membrane"/>
    <property type="evidence" value="ECO:0007669"/>
    <property type="project" value="UniProtKB-SubCell"/>
</dbReference>
<evidence type="ECO:0000313" key="12">
    <source>
        <dbReference type="Proteomes" id="UP000683360"/>
    </source>
</evidence>
<dbReference type="OrthoDB" id="1890790at2759"/>
<dbReference type="InterPro" id="IPR001170">
    <property type="entry name" value="ANPR/GUC"/>
</dbReference>
<name>A0A8S3TSG3_MYTED</name>
<feature type="transmembrane region" description="Helical" evidence="8">
    <location>
        <begin position="457"/>
        <end position="479"/>
    </location>
</feature>
<dbReference type="PANTHER" id="PTHR44755:SF11">
    <property type="entry name" value="ATRIAL NATRIURETIC PEPTIDE RECEPTOR 3 ISOFORM X1"/>
    <property type="match status" value="1"/>
</dbReference>
<dbReference type="EC" id="4.6.1.2" evidence="11"/>
<keyword evidence="7" id="KW-0325">Glycoprotein</keyword>
<accession>A0A8S3TSG3</accession>
<proteinExistence type="predicted"/>
<evidence type="ECO:0000256" key="1">
    <source>
        <dbReference type="ARBA" id="ARBA00004479"/>
    </source>
</evidence>
<sequence>MVTYIFTLLLIVCNFFIIFTLEPVKLGILLPSNSKFPFSIVKVVPAIDLALEHVNRSGLLPNHILIKNVRDSNCSETIGPLEAIDLYVKREVNVFIGPVCDYAVAPVARFAPYWSIPVISAGAPVKAFDDKSEYKTLTRIQGSYGKNADFLWEITRTFNWSTIGLLFNDNHKVEMGKTDNFFTMEPIYHMFKEKTGYEPYFKAFDEKYPLTYDIEDLLYTASMNARIVVLCASADSVRDILIKAHELNFDNGEYVFLNIDLFSSKNDSEKPWYRAGDTDERNSKAMKAYEALMTVTLRKPTSKEYKNFSMEVKRRAKEKNVNFTYGEEEVNSFVGAFHDAVILYALALNETLAANKSITDGAEITNRMWNRTFEGITGTVSIDENGDRNADYSLLDMNPHTHKFEVVANYFGKDKEYKEVEGKHIHWAGGRTSAPPDTPKCGFDGSKCPPKKPFPEYGIVIIVLGSLLVIVLVAAFFIYRHIKLEAELAEMNWRVKWEDIMFGTMENDKKLRRQGSTLSLTRDTHKRSSTETNGEACAEGRVLIERSDTVDQSWCKCGQCEESDRNRRVCCRQLELFGIFDDGTNCITTTEDFRNVVLNKEVLLAVFIHVMLVRRQRGGAPLDLSACKLRLMATRQFLCWMHRGQKLKKESRMSIPSCVSRAIHMKFPDDVIEVSSTSRGSCTTTTLAEMMPLEIQT</sequence>
<dbReference type="GO" id="GO:0017046">
    <property type="term" value="F:peptide hormone binding"/>
    <property type="evidence" value="ECO:0007669"/>
    <property type="project" value="TreeGrafter"/>
</dbReference>
<dbReference type="Proteomes" id="UP000683360">
    <property type="component" value="Unassembled WGS sequence"/>
</dbReference>
<dbReference type="FunFam" id="3.40.50.2300:FF:000371">
    <property type="entry name" value="Guanylate cyclase"/>
    <property type="match status" value="1"/>
</dbReference>
<comment type="caution">
    <text evidence="11">The sequence shown here is derived from an EMBL/GenBank/DDBJ whole genome shotgun (WGS) entry which is preliminary data.</text>
</comment>
<dbReference type="GO" id="GO:0007165">
    <property type="term" value="P:signal transduction"/>
    <property type="evidence" value="ECO:0007669"/>
    <property type="project" value="TreeGrafter"/>
</dbReference>
<organism evidence="11 12">
    <name type="scientific">Mytilus edulis</name>
    <name type="common">Blue mussel</name>
    <dbReference type="NCBI Taxonomy" id="6550"/>
    <lineage>
        <taxon>Eukaryota</taxon>
        <taxon>Metazoa</taxon>
        <taxon>Spiralia</taxon>
        <taxon>Lophotrochozoa</taxon>
        <taxon>Mollusca</taxon>
        <taxon>Bivalvia</taxon>
        <taxon>Autobranchia</taxon>
        <taxon>Pteriomorphia</taxon>
        <taxon>Mytilida</taxon>
        <taxon>Mytiloidea</taxon>
        <taxon>Mytilidae</taxon>
        <taxon>Mytilinae</taxon>
        <taxon>Mytilus</taxon>
    </lineage>
</organism>
<feature type="domain" description="P2X purinoreceptor 7 intracellular" evidence="10">
    <location>
        <begin position="523"/>
        <end position="670"/>
    </location>
</feature>
<dbReference type="Pfam" id="PF20478">
    <property type="entry name" value="P2RX7_C"/>
    <property type="match status" value="1"/>
</dbReference>
<evidence type="ECO:0000259" key="10">
    <source>
        <dbReference type="Pfam" id="PF20478"/>
    </source>
</evidence>
<keyword evidence="5 8" id="KW-0472">Membrane</keyword>
<keyword evidence="4 8" id="KW-1133">Transmembrane helix</keyword>
<evidence type="ECO:0000256" key="4">
    <source>
        <dbReference type="ARBA" id="ARBA00022989"/>
    </source>
</evidence>
<dbReference type="GO" id="GO:0004383">
    <property type="term" value="F:guanylate cyclase activity"/>
    <property type="evidence" value="ECO:0007669"/>
    <property type="project" value="UniProtKB-EC"/>
</dbReference>
<dbReference type="InterPro" id="IPR046815">
    <property type="entry name" value="P2RX7_C"/>
</dbReference>
<dbReference type="GO" id="GO:0038023">
    <property type="term" value="F:signaling receptor activity"/>
    <property type="evidence" value="ECO:0007669"/>
    <property type="project" value="TreeGrafter"/>
</dbReference>
<keyword evidence="11" id="KW-0456">Lyase</keyword>
<keyword evidence="2 8" id="KW-0812">Transmembrane</keyword>
<evidence type="ECO:0000256" key="7">
    <source>
        <dbReference type="ARBA" id="ARBA00023180"/>
    </source>
</evidence>
<evidence type="ECO:0000259" key="9">
    <source>
        <dbReference type="Pfam" id="PF01094"/>
    </source>
</evidence>
<feature type="domain" description="Receptor ligand binding region" evidence="9">
    <location>
        <begin position="45"/>
        <end position="399"/>
    </location>
</feature>
<evidence type="ECO:0000256" key="2">
    <source>
        <dbReference type="ARBA" id="ARBA00022692"/>
    </source>
</evidence>